<reference evidence="1 2" key="1">
    <citation type="journal article" date="2020" name="Nat. Food">
        <title>A phased Vanilla planifolia genome enables genetic improvement of flavour and production.</title>
        <authorList>
            <person name="Hasing T."/>
            <person name="Tang H."/>
            <person name="Brym M."/>
            <person name="Khazi F."/>
            <person name="Huang T."/>
            <person name="Chambers A.H."/>
        </authorList>
    </citation>
    <scope>NUCLEOTIDE SEQUENCE [LARGE SCALE GENOMIC DNA]</scope>
    <source>
        <tissue evidence="1">Leaf</tissue>
    </source>
</reference>
<accession>A0A835QHC7</accession>
<evidence type="ECO:0000313" key="2">
    <source>
        <dbReference type="Proteomes" id="UP000639772"/>
    </source>
</evidence>
<dbReference type="AlphaFoldDB" id="A0A835QHC7"/>
<gene>
    <name evidence="1" type="ORF">HPP92_017070</name>
</gene>
<name>A0A835QHC7_VANPL</name>
<evidence type="ECO:0000313" key="1">
    <source>
        <dbReference type="EMBL" id="KAG0467742.1"/>
    </source>
</evidence>
<organism evidence="1 2">
    <name type="scientific">Vanilla planifolia</name>
    <name type="common">Vanilla</name>
    <dbReference type="NCBI Taxonomy" id="51239"/>
    <lineage>
        <taxon>Eukaryota</taxon>
        <taxon>Viridiplantae</taxon>
        <taxon>Streptophyta</taxon>
        <taxon>Embryophyta</taxon>
        <taxon>Tracheophyta</taxon>
        <taxon>Spermatophyta</taxon>
        <taxon>Magnoliopsida</taxon>
        <taxon>Liliopsida</taxon>
        <taxon>Asparagales</taxon>
        <taxon>Orchidaceae</taxon>
        <taxon>Vanilloideae</taxon>
        <taxon>Vanilleae</taxon>
        <taxon>Vanilla</taxon>
    </lineage>
</organism>
<protein>
    <submittedName>
        <fullName evidence="1">Uncharacterized protein</fullName>
    </submittedName>
</protein>
<dbReference type="Proteomes" id="UP000639772">
    <property type="component" value="Chromosome 9"/>
</dbReference>
<dbReference type="EMBL" id="JADCNM010000009">
    <property type="protein sequence ID" value="KAG0467742.1"/>
    <property type="molecule type" value="Genomic_DNA"/>
</dbReference>
<proteinExistence type="predicted"/>
<comment type="caution">
    <text evidence="1">The sequence shown here is derived from an EMBL/GenBank/DDBJ whole genome shotgun (WGS) entry which is preliminary data.</text>
</comment>
<sequence>MNLILRKNNIFPSSLIFFPSRIDEKLENIVIVGRRTSDFAVPSQALTVIDGKTVICGVLEVDGGFQVGQPLRARGFKLTRLSGSGWEGIPKGSWKVADCNVIDGNTLLREDVRL</sequence>